<gene>
    <name evidence="1" type="ORF">GCM10011290_09640</name>
</gene>
<proteinExistence type="predicted"/>
<protein>
    <submittedName>
        <fullName evidence="1">Uncharacterized protein</fullName>
    </submittedName>
</protein>
<sequence length="444" mass="51662">MLSKLSRNKSIDFLIIYERKNRELENAILLQSELERRGFVCKIAQFYDGAAFNIFNHNPPGVIVVPHLYDTNEVARVVARFGRPSAIVNLQYEQVLSEKWEKHGHHNPKGLAIYGHHVCWGWKTVDRLHNAGVPRDNLHLLGAIQLDLLRSEFTQPENSRKQLAKEFCLPDAKAWNLFLSSFTYADIEEHRLAMNESVAGTNLSSFVKIHTKSRDEILIWFERILEIDVETIFIYRPHPDELNLEKVLKLQEKFDNFHVISAFAAKVWIEASDKIFSWYSTTIVESHFLDKAYSILRPYELPDYFDSVLLRHGVFVETYSDFKGIYLSSSKVKSKALDNKFIDMYYSTDNAQPSFVLLSDFLVNLLGRSTRLITPNWKLIFKYKIISLAVLLVYWLYCTFSLESIKPLKFKFLANWFKEFKTQIADGQELNSIRKTIDSRIGPS</sequence>
<keyword evidence="2" id="KW-1185">Reference proteome</keyword>
<name>A0ABQ2YJK8_9NEIS</name>
<dbReference type="InterPro" id="IPR030906">
    <property type="entry name" value="Surf_polysacc"/>
</dbReference>
<reference evidence="2" key="1">
    <citation type="journal article" date="2019" name="Int. J. Syst. Evol. Microbiol.">
        <title>The Global Catalogue of Microorganisms (GCM) 10K type strain sequencing project: providing services to taxonomists for standard genome sequencing and annotation.</title>
        <authorList>
            <consortium name="The Broad Institute Genomics Platform"/>
            <consortium name="The Broad Institute Genome Sequencing Center for Infectious Disease"/>
            <person name="Wu L."/>
            <person name="Ma J."/>
        </authorList>
    </citation>
    <scope>NUCLEOTIDE SEQUENCE [LARGE SCALE GENOMIC DNA]</scope>
    <source>
        <strain evidence="2">KCTC 32041</strain>
    </source>
</reference>
<accession>A0ABQ2YJK8</accession>
<evidence type="ECO:0000313" key="1">
    <source>
        <dbReference type="EMBL" id="GGX84044.1"/>
    </source>
</evidence>
<dbReference type="RefSeq" id="WP_189373009.1">
    <property type="nucleotide sequence ID" value="NZ_BMYW01000002.1"/>
</dbReference>
<comment type="caution">
    <text evidence="1">The sequence shown here is derived from an EMBL/GenBank/DDBJ whole genome shotgun (WGS) entry which is preliminary data.</text>
</comment>
<dbReference type="Proteomes" id="UP000600877">
    <property type="component" value="Unassembled WGS sequence"/>
</dbReference>
<organism evidence="1 2">
    <name type="scientific">Vogesella alkaliphila</name>
    <dbReference type="NCBI Taxonomy" id="1193621"/>
    <lineage>
        <taxon>Bacteria</taxon>
        <taxon>Pseudomonadati</taxon>
        <taxon>Pseudomonadota</taxon>
        <taxon>Betaproteobacteria</taxon>
        <taxon>Neisseriales</taxon>
        <taxon>Chromobacteriaceae</taxon>
        <taxon>Vogesella</taxon>
    </lineage>
</organism>
<dbReference type="EMBL" id="BMYW01000002">
    <property type="protein sequence ID" value="GGX84044.1"/>
    <property type="molecule type" value="Genomic_DNA"/>
</dbReference>
<dbReference type="NCBIfam" id="TIGR04396">
    <property type="entry name" value="surf_polysacc"/>
    <property type="match status" value="1"/>
</dbReference>
<evidence type="ECO:0000313" key="2">
    <source>
        <dbReference type="Proteomes" id="UP000600877"/>
    </source>
</evidence>